<evidence type="ECO:0000313" key="4">
    <source>
        <dbReference type="Proteomes" id="UP000264036"/>
    </source>
</evidence>
<dbReference type="InterPro" id="IPR004165">
    <property type="entry name" value="CoA_trans_fam_I"/>
</dbReference>
<organism evidence="3 4">
    <name type="scientific">Advenella kashmirensis</name>
    <dbReference type="NCBI Taxonomy" id="310575"/>
    <lineage>
        <taxon>Bacteria</taxon>
        <taxon>Pseudomonadati</taxon>
        <taxon>Pseudomonadota</taxon>
        <taxon>Betaproteobacteria</taxon>
        <taxon>Burkholderiales</taxon>
        <taxon>Alcaligenaceae</taxon>
    </lineage>
</organism>
<dbReference type="Pfam" id="PF01144">
    <property type="entry name" value="CoA_trans"/>
    <property type="match status" value="1"/>
</dbReference>
<keyword evidence="2 3" id="KW-0808">Transferase</keyword>
<dbReference type="SUPFAM" id="SSF100950">
    <property type="entry name" value="NagB/RpiA/CoA transferase-like"/>
    <property type="match status" value="1"/>
</dbReference>
<dbReference type="Proteomes" id="UP000264036">
    <property type="component" value="Unassembled WGS sequence"/>
</dbReference>
<dbReference type="GO" id="GO:0008410">
    <property type="term" value="F:CoA-transferase activity"/>
    <property type="evidence" value="ECO:0007669"/>
    <property type="project" value="InterPro"/>
</dbReference>
<dbReference type="NCBIfam" id="TIGR02429">
    <property type="entry name" value="pcaI_scoA_fam"/>
    <property type="match status" value="1"/>
</dbReference>
<name>A0A356LLT7_9BURK</name>
<evidence type="ECO:0000256" key="1">
    <source>
        <dbReference type="ARBA" id="ARBA00005612"/>
    </source>
</evidence>
<dbReference type="EMBL" id="DOEK01000046">
    <property type="protein sequence ID" value="HBP31916.1"/>
    <property type="molecule type" value="Genomic_DNA"/>
</dbReference>
<dbReference type="InterPro" id="IPR004163">
    <property type="entry name" value="CoA_transf_BS"/>
</dbReference>
<evidence type="ECO:0000313" key="3">
    <source>
        <dbReference type="EMBL" id="HBP31916.1"/>
    </source>
</evidence>
<dbReference type="PANTHER" id="PTHR13707:SF60">
    <property type="entry name" value="ACETATE COA-TRANSFERASE SUBUNIT ALPHA"/>
    <property type="match status" value="1"/>
</dbReference>
<reference evidence="3 4" key="1">
    <citation type="journal article" date="2018" name="Nat. Biotechnol.">
        <title>A standardized bacterial taxonomy based on genome phylogeny substantially revises the tree of life.</title>
        <authorList>
            <person name="Parks D.H."/>
            <person name="Chuvochina M."/>
            <person name="Waite D.W."/>
            <person name="Rinke C."/>
            <person name="Skarshewski A."/>
            <person name="Chaumeil P.A."/>
            <person name="Hugenholtz P."/>
        </authorList>
    </citation>
    <scope>NUCLEOTIDE SEQUENCE [LARGE SCALE GENOMIC DNA]</scope>
    <source>
        <strain evidence="3">UBA10707</strain>
    </source>
</reference>
<comment type="similarity">
    <text evidence="1">Belongs to the 3-oxoacid CoA-transferase subunit A family.</text>
</comment>
<sequence>MTNKLCDSAIDAVNDIPDGATILVGGFSGAGVPDVLISALLEHGAKDLTLVHNNAGNALLGVARLLDAGRVRKMICSFPRSWESHVFEGLYREGKVELECVPQGTLAERLRAGGSGLGGIFTPAGFGTDLARGKEARVIGGRGYIFEHALTGDFSLVKARHADRWGNLQYRMTARNFGPVMCMAAKTTIVEVDDVVPLGMMDPETIVTSGVFVQRVINLKKVTK</sequence>
<dbReference type="PANTHER" id="PTHR13707">
    <property type="entry name" value="KETOACID-COENZYME A TRANSFERASE"/>
    <property type="match status" value="1"/>
</dbReference>
<evidence type="ECO:0000256" key="2">
    <source>
        <dbReference type="ARBA" id="ARBA00022679"/>
    </source>
</evidence>
<gene>
    <name evidence="3" type="ORF">DD666_21220</name>
</gene>
<dbReference type="InterPro" id="IPR012792">
    <property type="entry name" value="3-oxoacid_CoA-transf_A"/>
</dbReference>
<accession>A0A356LLT7</accession>
<comment type="caution">
    <text evidence="3">The sequence shown here is derived from an EMBL/GenBank/DDBJ whole genome shotgun (WGS) entry which is preliminary data.</text>
</comment>
<protein>
    <submittedName>
        <fullName evidence="3">3-oxoadipate CoA-transferase</fullName>
    </submittedName>
</protein>
<dbReference type="PROSITE" id="PS01273">
    <property type="entry name" value="COA_TRANSF_1"/>
    <property type="match status" value="1"/>
</dbReference>
<dbReference type="Gene3D" id="3.40.1080.10">
    <property type="entry name" value="Glutaconate Coenzyme A-transferase"/>
    <property type="match status" value="1"/>
</dbReference>
<dbReference type="InterPro" id="IPR037171">
    <property type="entry name" value="NagB/RpiA_transferase-like"/>
</dbReference>
<dbReference type="AlphaFoldDB" id="A0A356LLT7"/>
<proteinExistence type="inferred from homology"/>
<dbReference type="SMART" id="SM00882">
    <property type="entry name" value="CoA_trans"/>
    <property type="match status" value="1"/>
</dbReference>